<evidence type="ECO:0000313" key="1">
    <source>
        <dbReference type="EMBL" id="KDE08160.1"/>
    </source>
</evidence>
<reference evidence="1" key="2">
    <citation type="submission" date="2010-11" db="EMBL/GenBank/DDBJ databases">
        <authorList>
            <consortium name="The Broad Institute Genome Sequencing Platform"/>
            <person name="Earl A."/>
            <person name="Ward D."/>
            <person name="Feldgarden M."/>
            <person name="Gevers D."/>
            <person name="Butler R."/>
            <person name="Young S.K."/>
            <person name="Zeng Q."/>
            <person name="Gargeya S."/>
            <person name="Fitzgerald M."/>
            <person name="Haas B."/>
            <person name="Abouelleil A."/>
            <person name="Alvarado L."/>
            <person name="Arachchi H.M."/>
            <person name="Berlin A."/>
            <person name="Brown A."/>
            <person name="Chapman S.B."/>
            <person name="Chen Z."/>
            <person name="Dunbar C."/>
            <person name="Freedman E."/>
            <person name="Gearin G."/>
            <person name="Gellesch M."/>
            <person name="Goldberg J."/>
            <person name="Griggs A."/>
            <person name="Gujja S."/>
            <person name="Heilman E."/>
            <person name="Heiman D."/>
            <person name="Howarth C."/>
            <person name="Larson L."/>
            <person name="Lui A."/>
            <person name="MacDonald P.J.P."/>
            <person name="Mehta T."/>
            <person name="Montmayeur A."/>
            <person name="Murphy C."/>
            <person name="Neiman D."/>
            <person name="Pearson M."/>
            <person name="Priest M."/>
            <person name="Roberts A."/>
            <person name="Saif S."/>
            <person name="Shea T."/>
            <person name="Shenoy N."/>
            <person name="Sisk P."/>
            <person name="Stolte C."/>
            <person name="Sykes S."/>
            <person name="White J."/>
            <person name="Yandava C."/>
            <person name="Wortman J."/>
            <person name="Nusbaum C."/>
            <person name="Birren B."/>
        </authorList>
    </citation>
    <scope>NUCLEOTIDE SEQUENCE</scope>
    <source>
        <strain evidence="1">P1A1 Lamole</strain>
    </source>
</reference>
<protein>
    <submittedName>
        <fullName evidence="1 2">Uncharacterized protein</fullName>
    </submittedName>
</protein>
<dbReference type="HOGENOM" id="CLU_1504560_0_0_1"/>
<organism evidence="1">
    <name type="scientific">Microbotryum lychnidis-dioicae (strain p1A1 Lamole / MvSl-1064)</name>
    <name type="common">Anther smut fungus</name>
    <dbReference type="NCBI Taxonomy" id="683840"/>
    <lineage>
        <taxon>Eukaryota</taxon>
        <taxon>Fungi</taxon>
        <taxon>Dikarya</taxon>
        <taxon>Basidiomycota</taxon>
        <taxon>Pucciniomycotina</taxon>
        <taxon>Microbotryomycetes</taxon>
        <taxon>Microbotryales</taxon>
        <taxon>Microbotryaceae</taxon>
        <taxon>Microbotryum</taxon>
    </lineage>
</organism>
<name>U5H2Q7_USTV1</name>
<reference evidence="3" key="1">
    <citation type="submission" date="2010-11" db="EMBL/GenBank/DDBJ databases">
        <title>The genome sequence of Microbotryum violaceum strain p1A1 Lamole.</title>
        <authorList>
            <person name="Cuomo C."/>
            <person name="Perlin M."/>
            <person name="Young S.K."/>
            <person name="Zeng Q."/>
            <person name="Gargeya S."/>
            <person name="Alvarado L."/>
            <person name="Berlin A."/>
            <person name="Chapman S.B."/>
            <person name="Chen Z."/>
            <person name="Freedman E."/>
            <person name="Gellesch M."/>
            <person name="Goldberg J."/>
            <person name="Griggs A."/>
            <person name="Gujja S."/>
            <person name="Heilman E."/>
            <person name="Heiman D."/>
            <person name="Howarth C."/>
            <person name="Mehta T."/>
            <person name="Neiman D."/>
            <person name="Pearson M."/>
            <person name="Roberts A."/>
            <person name="Saif S."/>
            <person name="Shea T."/>
            <person name="Shenoy N."/>
            <person name="Sisk P."/>
            <person name="Stolte C."/>
            <person name="Sykes S."/>
            <person name="White J."/>
            <person name="Yandava C."/>
            <person name="Haas B."/>
            <person name="Nusbaum C."/>
            <person name="Birren B."/>
        </authorList>
    </citation>
    <scope>NUCLEOTIDE SEQUENCE [LARGE SCALE GENOMIC DNA]</scope>
    <source>
        <strain evidence="3">p1A1 Lamole</strain>
    </source>
</reference>
<dbReference type="AlphaFoldDB" id="U5H2Q7"/>
<dbReference type="Proteomes" id="UP000017200">
    <property type="component" value="Unassembled WGS sequence"/>
</dbReference>
<sequence length="179" mass="20171">MRGLINDSFSEVKPRSTRVATPAFPSNVLDLHLCPAAFLPFRHSLQHTNSLERNQENHINLLFRPPSTNTTMRFSLAALILVVSPLLATASPPQVREAADQLRLRFTDENDDKCPNLKVRCFKDGDLTQPIGNIGKQSYCWDEEETKCKQCHQTKNNVQCNTKYLKDCATKCEAIGTPL</sequence>
<reference evidence="1 3" key="3">
    <citation type="journal article" date="2015" name="BMC Genomics">
        <title>Sex and parasites: genomic and transcriptomic analysis of Microbotryum lychnidis-dioicae, the biotrophic and plant-castrating anther smut fungus.</title>
        <authorList>
            <person name="Perlin M.H."/>
            <person name="Amselem J."/>
            <person name="Fontanillas E."/>
            <person name="Toh S.S."/>
            <person name="Chen Z."/>
            <person name="Goldberg J."/>
            <person name="Duplessis S."/>
            <person name="Henrissat B."/>
            <person name="Young S."/>
            <person name="Zeng Q."/>
            <person name="Aguileta G."/>
            <person name="Petit E."/>
            <person name="Badouin H."/>
            <person name="Andrews J."/>
            <person name="Razeeq D."/>
            <person name="Gabaldon T."/>
            <person name="Quesneville H."/>
            <person name="Giraud T."/>
            <person name="Hood M.E."/>
            <person name="Schultz D.J."/>
            <person name="Cuomo C.A."/>
        </authorList>
    </citation>
    <scope>NUCLEOTIDE SEQUENCE [LARGE SCALE GENOMIC DNA]</scope>
    <source>
        <strain evidence="3">p1A1 Lamole</strain>
        <strain evidence="1">P1A1 Lamole</strain>
    </source>
</reference>
<reference evidence="2" key="4">
    <citation type="submission" date="2015-06" db="UniProtKB">
        <authorList>
            <consortium name="EnsemblFungi"/>
        </authorList>
    </citation>
    <scope>IDENTIFICATION</scope>
</reference>
<keyword evidence="3" id="KW-1185">Reference proteome</keyword>
<accession>U5H2Q7</accession>
<dbReference type="EMBL" id="GL541652">
    <property type="protein sequence ID" value="KDE08160.1"/>
    <property type="molecule type" value="Genomic_DNA"/>
</dbReference>
<gene>
    <name evidence="1" type="ORF">MVLG_01640</name>
</gene>
<evidence type="ECO:0000313" key="3">
    <source>
        <dbReference type="Proteomes" id="UP000017200"/>
    </source>
</evidence>
<dbReference type="InParanoid" id="U5H2Q7"/>
<dbReference type="EMBL" id="AEIJ01000157">
    <property type="status" value="NOT_ANNOTATED_CDS"/>
    <property type="molecule type" value="Genomic_DNA"/>
</dbReference>
<dbReference type="EnsemblFungi" id="MVLG_01640T0">
    <property type="protein sequence ID" value="MVLG_01640T0"/>
    <property type="gene ID" value="MVLG_01640"/>
</dbReference>
<evidence type="ECO:0000313" key="2">
    <source>
        <dbReference type="EnsemblFungi" id="MVLG_01640T0"/>
    </source>
</evidence>
<proteinExistence type="predicted"/>
<dbReference type="OrthoDB" id="3353671at2759"/>